<evidence type="ECO:0000256" key="6">
    <source>
        <dbReference type="ARBA" id="ARBA00022748"/>
    </source>
</evidence>
<evidence type="ECO:0000256" key="9">
    <source>
        <dbReference type="RuleBase" id="RU364092"/>
    </source>
</evidence>
<dbReference type="Pfam" id="PF01578">
    <property type="entry name" value="Cytochrom_C_asm"/>
    <property type="match status" value="1"/>
</dbReference>
<dbReference type="InterPro" id="IPR003557">
    <property type="entry name" value="Cyt_c_biogenesis_CcmC"/>
</dbReference>
<feature type="transmembrane region" description="Helical" evidence="9">
    <location>
        <begin position="108"/>
        <end position="127"/>
    </location>
</feature>
<evidence type="ECO:0000313" key="11">
    <source>
        <dbReference type="Proteomes" id="UP000239239"/>
    </source>
</evidence>
<feature type="transmembrane region" description="Helical" evidence="9">
    <location>
        <begin position="6"/>
        <end position="21"/>
    </location>
</feature>
<evidence type="ECO:0000256" key="2">
    <source>
        <dbReference type="ARBA" id="ARBA00004141"/>
    </source>
</evidence>
<sequence>MVESFFLILLFPMWKILYQLASPKNFYNYAGRIIPWLAVSALTTMAIGMVWGLVFAPPDYQQGDAYRIIYVHVPSAFLSMALYAWMGFLAILLLVWRIKMAGLLIHKVAQLGACMAFLALVTGSIWGKPMWGAWWVWDARLTSELVLLLLYLAILATYQAVKNKEDGDKIIAILALVGLIDLPIIHYSVYWWNTLHQGATLSVFAKPKIALSMLYPLLLTLLGFFLYSLWIILEKARNEVLFRERKQSWVKIQFEEESDESVF</sequence>
<keyword evidence="7 9" id="KW-1133">Transmembrane helix</keyword>
<keyword evidence="8 9" id="KW-0472">Membrane</keyword>
<dbReference type="GO" id="GO:0017004">
    <property type="term" value="P:cytochrome complex assembly"/>
    <property type="evidence" value="ECO:0007669"/>
    <property type="project" value="UniProtKB-KW"/>
</dbReference>
<keyword evidence="9" id="KW-0813">Transport</keyword>
<evidence type="ECO:0000313" key="10">
    <source>
        <dbReference type="EMBL" id="PPK31395.1"/>
    </source>
</evidence>
<keyword evidence="9" id="KW-1003">Cell membrane</keyword>
<evidence type="ECO:0000256" key="8">
    <source>
        <dbReference type="ARBA" id="ARBA00023136"/>
    </source>
</evidence>
<comment type="caution">
    <text evidence="10">The sequence shown here is derived from an EMBL/GenBank/DDBJ whole genome shotgun (WGS) entry which is preliminary data.</text>
</comment>
<organism evidence="10 11">
    <name type="scientific">Legionella pneumophila</name>
    <dbReference type="NCBI Taxonomy" id="446"/>
    <lineage>
        <taxon>Bacteria</taxon>
        <taxon>Pseudomonadati</taxon>
        <taxon>Pseudomonadota</taxon>
        <taxon>Gammaproteobacteria</taxon>
        <taxon>Legionellales</taxon>
        <taxon>Legionellaceae</taxon>
        <taxon>Legionella</taxon>
    </lineage>
</organism>
<name>A0A2S6F1W9_LEGPN</name>
<keyword evidence="9" id="KW-0997">Cell inner membrane</keyword>
<comment type="function">
    <text evidence="1 9">Required for the export of heme to the periplasm for the biogenesis of c-type cytochromes.</text>
</comment>
<keyword evidence="6 9" id="KW-0201">Cytochrome c-type biogenesis</keyword>
<evidence type="ECO:0000256" key="1">
    <source>
        <dbReference type="ARBA" id="ARBA00002442"/>
    </source>
</evidence>
<keyword evidence="5 9" id="KW-0812">Transmembrane</keyword>
<comment type="subcellular location">
    <subcellularLocation>
        <location evidence="9">Cell inner membrane</location>
    </subcellularLocation>
    <subcellularLocation>
        <location evidence="2">Membrane</location>
        <topology evidence="2">Multi-pass membrane protein</topology>
    </subcellularLocation>
</comment>
<dbReference type="AlphaFoldDB" id="A0A2S6F1W9"/>
<feature type="transmembrane region" description="Helical" evidence="9">
    <location>
        <begin position="33"/>
        <end position="56"/>
    </location>
</feature>
<dbReference type="InterPro" id="IPR002541">
    <property type="entry name" value="Cyt_c_assembly"/>
</dbReference>
<protein>
    <recommendedName>
        <fullName evidence="4 9">Heme exporter protein C</fullName>
    </recommendedName>
    <alternativeName>
        <fullName evidence="9">Cytochrome c-type biogenesis protein</fullName>
    </alternativeName>
</protein>
<evidence type="ECO:0000256" key="5">
    <source>
        <dbReference type="ARBA" id="ARBA00022692"/>
    </source>
</evidence>
<feature type="transmembrane region" description="Helical" evidence="9">
    <location>
        <begin position="213"/>
        <end position="233"/>
    </location>
</feature>
<dbReference type="GO" id="GO:0005886">
    <property type="term" value="C:plasma membrane"/>
    <property type="evidence" value="ECO:0007669"/>
    <property type="project" value="UniProtKB-SubCell"/>
</dbReference>
<reference evidence="10 11" key="1">
    <citation type="submission" date="2018-02" db="EMBL/GenBank/DDBJ databases">
        <title>Draft genome sequences of four Legionella pneumophila clinical strains isolated in Ontario.</title>
        <authorList>
            <person name="Fortuna A."/>
            <person name="Ramnarine R."/>
            <person name="Li A."/>
            <person name="Frantz C."/>
            <person name="Mallo G."/>
        </authorList>
    </citation>
    <scope>NUCLEOTIDE SEQUENCE [LARGE SCALE GENOMIC DNA]</scope>
    <source>
        <strain evidence="10 11">LG61</strain>
    </source>
</reference>
<proteinExistence type="inferred from homology"/>
<evidence type="ECO:0000256" key="7">
    <source>
        <dbReference type="ARBA" id="ARBA00022989"/>
    </source>
</evidence>
<gene>
    <name evidence="9" type="primary">ccmC</name>
    <name evidence="10" type="ORF">C3928_04990</name>
</gene>
<dbReference type="GO" id="GO:0020037">
    <property type="term" value="F:heme binding"/>
    <property type="evidence" value="ECO:0007669"/>
    <property type="project" value="InterPro"/>
</dbReference>
<feature type="transmembrane region" description="Helical" evidence="9">
    <location>
        <begin position="170"/>
        <end position="193"/>
    </location>
</feature>
<accession>A0A2S6F1W9</accession>
<dbReference type="GO" id="GO:0015232">
    <property type="term" value="F:heme transmembrane transporter activity"/>
    <property type="evidence" value="ECO:0007669"/>
    <property type="project" value="InterPro"/>
</dbReference>
<dbReference type="Proteomes" id="UP000239239">
    <property type="component" value="Unassembled WGS sequence"/>
</dbReference>
<evidence type="ECO:0000256" key="4">
    <source>
        <dbReference type="ARBA" id="ARBA00016463"/>
    </source>
</evidence>
<dbReference type="PANTHER" id="PTHR30071">
    <property type="entry name" value="HEME EXPORTER PROTEIN C"/>
    <property type="match status" value="1"/>
</dbReference>
<dbReference type="PRINTS" id="PR01386">
    <property type="entry name" value="CCMCBIOGNSIS"/>
</dbReference>
<dbReference type="NCBIfam" id="TIGR01191">
    <property type="entry name" value="ccmC"/>
    <property type="match status" value="1"/>
</dbReference>
<dbReference type="InterPro" id="IPR045062">
    <property type="entry name" value="Cyt_c_biogenesis_CcsA/CcmC"/>
</dbReference>
<evidence type="ECO:0000256" key="3">
    <source>
        <dbReference type="ARBA" id="ARBA00005840"/>
    </source>
</evidence>
<dbReference type="OrthoDB" id="9778550at2"/>
<dbReference type="EMBL" id="PQWY01000010">
    <property type="protein sequence ID" value="PPK31395.1"/>
    <property type="molecule type" value="Genomic_DNA"/>
</dbReference>
<feature type="transmembrane region" description="Helical" evidence="9">
    <location>
        <begin position="139"/>
        <end position="158"/>
    </location>
</feature>
<feature type="transmembrane region" description="Helical" evidence="9">
    <location>
        <begin position="76"/>
        <end position="96"/>
    </location>
</feature>
<comment type="caution">
    <text evidence="9">Lacks conserved residue(s) required for the propagation of feature annotation.</text>
</comment>
<dbReference type="PANTHER" id="PTHR30071:SF1">
    <property type="entry name" value="CYTOCHROME B_B6 PROTEIN-RELATED"/>
    <property type="match status" value="1"/>
</dbReference>
<comment type="similarity">
    <text evidence="3 9">Belongs to the CcmC/CycZ/HelC family.</text>
</comment>